<reference evidence="2 3" key="1">
    <citation type="submission" date="2019-02" db="EMBL/GenBank/DDBJ databases">
        <title>Deep-cultivation of Planctomycetes and their phenomic and genomic characterization uncovers novel biology.</title>
        <authorList>
            <person name="Wiegand S."/>
            <person name="Jogler M."/>
            <person name="Boedeker C."/>
            <person name="Pinto D."/>
            <person name="Vollmers J."/>
            <person name="Rivas-Marin E."/>
            <person name="Kohn T."/>
            <person name="Peeters S.H."/>
            <person name="Heuer A."/>
            <person name="Rast P."/>
            <person name="Oberbeckmann S."/>
            <person name="Bunk B."/>
            <person name="Jeske O."/>
            <person name="Meyerdierks A."/>
            <person name="Storesund J.E."/>
            <person name="Kallscheuer N."/>
            <person name="Luecker S."/>
            <person name="Lage O.M."/>
            <person name="Pohl T."/>
            <person name="Merkel B.J."/>
            <person name="Hornburger P."/>
            <person name="Mueller R.-W."/>
            <person name="Bruemmer F."/>
            <person name="Labrenz M."/>
            <person name="Spormann A.M."/>
            <person name="Op Den Camp H."/>
            <person name="Overmann J."/>
            <person name="Amann R."/>
            <person name="Jetten M.S.M."/>
            <person name="Mascher T."/>
            <person name="Medema M.H."/>
            <person name="Devos D.P."/>
            <person name="Kaster A.-K."/>
            <person name="Ovreas L."/>
            <person name="Rohde M."/>
            <person name="Galperin M.Y."/>
            <person name="Jogler C."/>
        </authorList>
    </citation>
    <scope>NUCLEOTIDE SEQUENCE [LARGE SCALE GENOMIC DNA]</scope>
    <source>
        <strain evidence="2 3">Pla111</strain>
    </source>
</reference>
<accession>A0A5C5WA88</accession>
<proteinExistence type="predicted"/>
<dbReference type="AlphaFoldDB" id="A0A5C5WA88"/>
<comment type="caution">
    <text evidence="2">The sequence shown here is derived from an EMBL/GenBank/DDBJ whole genome shotgun (WGS) entry which is preliminary data.</text>
</comment>
<organism evidence="2 3">
    <name type="scientific">Botrimarina hoheduenensis</name>
    <dbReference type="NCBI Taxonomy" id="2528000"/>
    <lineage>
        <taxon>Bacteria</taxon>
        <taxon>Pseudomonadati</taxon>
        <taxon>Planctomycetota</taxon>
        <taxon>Planctomycetia</taxon>
        <taxon>Pirellulales</taxon>
        <taxon>Lacipirellulaceae</taxon>
        <taxon>Botrimarina</taxon>
    </lineage>
</organism>
<dbReference type="EMBL" id="SJPH01000003">
    <property type="protein sequence ID" value="TWT46542.1"/>
    <property type="molecule type" value="Genomic_DNA"/>
</dbReference>
<keyword evidence="3" id="KW-1185">Reference proteome</keyword>
<evidence type="ECO:0008006" key="4">
    <source>
        <dbReference type="Google" id="ProtNLM"/>
    </source>
</evidence>
<dbReference type="OrthoDB" id="277292at2"/>
<name>A0A5C5WA88_9BACT</name>
<sequence length="395" mass="42057">MRHDDQPLDDDPRDDCPIAGTSSGESLAPRPNDECLVALLMGEADAAQEAALRRRAANDPRLRERIVQIAACLDMPPPEWALEADLLSDLDRRDAEPPLGLAARTAATVLSESGVFAPAEVSGCTKRLSLLDTTALATILGLAFALAAPSLLSSREASRRVVCEDQLRSIGQALLAYSNEHQGRFPEVGPTDPAGIYSVRLADAGYYDREALRDALVCPATLGMQPRGVPQAPVFVPTLAELDAAPRVLYEQLKHLIGGSYAYALPHVEKDQLCPVTNCGSCRTPILADAPIGPCRSLSVHAEGQNVLFQDGGLRFVSGPWKPGGVDHLYRNTSGLVAAGESSHDVVLARSGDSAAVSAAIARRTPLSRLPVVPQWVFSVEIVNGSATAVRIRQQ</sequence>
<evidence type="ECO:0000313" key="3">
    <source>
        <dbReference type="Proteomes" id="UP000318995"/>
    </source>
</evidence>
<dbReference type="RefSeq" id="WP_146573145.1">
    <property type="nucleotide sequence ID" value="NZ_SJPH01000003.1"/>
</dbReference>
<gene>
    <name evidence="2" type="ORF">Pla111_16380</name>
</gene>
<feature type="region of interest" description="Disordered" evidence="1">
    <location>
        <begin position="1"/>
        <end position="30"/>
    </location>
</feature>
<evidence type="ECO:0000256" key="1">
    <source>
        <dbReference type="SAM" id="MobiDB-lite"/>
    </source>
</evidence>
<protein>
    <recommendedName>
        <fullName evidence="4">Type II secretion system protein G</fullName>
    </recommendedName>
</protein>
<dbReference type="Proteomes" id="UP000318995">
    <property type="component" value="Unassembled WGS sequence"/>
</dbReference>
<evidence type="ECO:0000313" key="2">
    <source>
        <dbReference type="EMBL" id="TWT46542.1"/>
    </source>
</evidence>